<evidence type="ECO:0000313" key="2">
    <source>
        <dbReference type="EMBL" id="TNM71477.1"/>
    </source>
</evidence>
<reference evidence="2 3" key="1">
    <citation type="submission" date="2019-06" db="EMBL/GenBank/DDBJ databases">
        <title>Genome sequence of Deinococcus radiopugnans ATCC 19172.</title>
        <authorList>
            <person name="Maclea K.S."/>
            <person name="Maynard C.R."/>
        </authorList>
    </citation>
    <scope>NUCLEOTIDE SEQUENCE [LARGE SCALE GENOMIC DNA]</scope>
    <source>
        <strain evidence="2 3">ATCC 19172</strain>
    </source>
</reference>
<comment type="caution">
    <text evidence="2">The sequence shown here is derived from an EMBL/GenBank/DDBJ whole genome shotgun (WGS) entry which is preliminary data.</text>
</comment>
<dbReference type="GO" id="GO:0006304">
    <property type="term" value="P:DNA modification"/>
    <property type="evidence" value="ECO:0007669"/>
    <property type="project" value="InterPro"/>
</dbReference>
<dbReference type="Pfam" id="PF08463">
    <property type="entry name" value="EcoEI_R_C"/>
    <property type="match status" value="1"/>
</dbReference>
<sequence length="95" mass="10531">MRQAALGGDLRALDDRVERDLSRLLASAPWTPPQESWLRVLAQQTQAIGLVDEAALDEPDLLLKRDYGGAACLDKPFGRDVKAALRRFNAEIWAS</sequence>
<dbReference type="InterPro" id="IPR013670">
    <property type="entry name" value="EcoEI_R_C_dom"/>
</dbReference>
<accession>A0A5C4Y8X9</accession>
<organism evidence="2 3">
    <name type="scientific">Deinococcus radiopugnans ATCC 19172</name>
    <dbReference type="NCBI Taxonomy" id="585398"/>
    <lineage>
        <taxon>Bacteria</taxon>
        <taxon>Thermotogati</taxon>
        <taxon>Deinococcota</taxon>
        <taxon>Deinococci</taxon>
        <taxon>Deinococcales</taxon>
        <taxon>Deinococcaceae</taxon>
        <taxon>Deinococcus</taxon>
    </lineage>
</organism>
<feature type="domain" description="EcoEI R protein C-terminal" evidence="1">
    <location>
        <begin position="2"/>
        <end position="93"/>
    </location>
</feature>
<evidence type="ECO:0000313" key="3">
    <source>
        <dbReference type="Proteomes" id="UP000313988"/>
    </source>
</evidence>
<dbReference type="Proteomes" id="UP000313988">
    <property type="component" value="Unassembled WGS sequence"/>
</dbReference>
<name>A0A5C4Y8X9_9DEIO</name>
<dbReference type="OrthoDB" id="9802848at2"/>
<dbReference type="GO" id="GO:0003824">
    <property type="term" value="F:catalytic activity"/>
    <property type="evidence" value="ECO:0007669"/>
    <property type="project" value="InterPro"/>
</dbReference>
<gene>
    <name evidence="2" type="ORF">FHR04_07970</name>
</gene>
<dbReference type="EMBL" id="VDMO01000007">
    <property type="protein sequence ID" value="TNM71477.1"/>
    <property type="molecule type" value="Genomic_DNA"/>
</dbReference>
<dbReference type="RefSeq" id="WP_139402293.1">
    <property type="nucleotide sequence ID" value="NZ_JACHEW010000010.1"/>
</dbReference>
<proteinExistence type="predicted"/>
<protein>
    <recommendedName>
        <fullName evidence="1">EcoEI R protein C-terminal domain-containing protein</fullName>
    </recommendedName>
</protein>
<dbReference type="GO" id="GO:0003677">
    <property type="term" value="F:DNA binding"/>
    <property type="evidence" value="ECO:0007669"/>
    <property type="project" value="InterPro"/>
</dbReference>
<dbReference type="AlphaFoldDB" id="A0A5C4Y8X9"/>
<evidence type="ECO:0000259" key="1">
    <source>
        <dbReference type="Pfam" id="PF08463"/>
    </source>
</evidence>